<keyword evidence="1" id="KW-0472">Membrane</keyword>
<dbReference type="AlphaFoldDB" id="A0A183KKN0"/>
<feature type="transmembrane region" description="Helical" evidence="1">
    <location>
        <begin position="66"/>
        <end position="85"/>
    </location>
</feature>
<proteinExistence type="predicted"/>
<reference evidence="2" key="1">
    <citation type="submission" date="2016-06" db="UniProtKB">
        <authorList>
            <consortium name="WormBaseParasite"/>
        </authorList>
    </citation>
    <scope>IDENTIFICATION</scope>
</reference>
<name>A0A183KKN0_9TREM</name>
<keyword evidence="1" id="KW-1133">Transmembrane helix</keyword>
<evidence type="ECO:0000256" key="1">
    <source>
        <dbReference type="SAM" id="Phobius"/>
    </source>
</evidence>
<keyword evidence="1" id="KW-0812">Transmembrane</keyword>
<organism evidence="2">
    <name type="scientific">Schistosoma curassoni</name>
    <dbReference type="NCBI Taxonomy" id="6186"/>
    <lineage>
        <taxon>Eukaryota</taxon>
        <taxon>Metazoa</taxon>
        <taxon>Spiralia</taxon>
        <taxon>Lophotrochozoa</taxon>
        <taxon>Platyhelminthes</taxon>
        <taxon>Trematoda</taxon>
        <taxon>Digenea</taxon>
        <taxon>Strigeidida</taxon>
        <taxon>Schistosomatoidea</taxon>
        <taxon>Schistosomatidae</taxon>
        <taxon>Schistosoma</taxon>
    </lineage>
</organism>
<evidence type="ECO:0000313" key="2">
    <source>
        <dbReference type="WBParaSite" id="SCUD_0001559501-mRNA-1"/>
    </source>
</evidence>
<dbReference type="WBParaSite" id="SCUD_0001559501-mRNA-1">
    <property type="protein sequence ID" value="SCUD_0001559501-mRNA-1"/>
    <property type="gene ID" value="SCUD_0001559501"/>
</dbReference>
<sequence>MITMVIRATVMIPRRRMELIKSHNLPFYFYHYYYYRIKMGIFVYSVEISRLLVTFSAVDVGDVVDSVVSIVAADIVVVPVIVFGVDHL</sequence>
<protein>
    <submittedName>
        <fullName evidence="2">Uncharacterized protein</fullName>
    </submittedName>
</protein>
<accession>A0A183KKN0</accession>
<feature type="transmembrane region" description="Helical" evidence="1">
    <location>
        <begin position="25"/>
        <end position="46"/>
    </location>
</feature>